<dbReference type="Gene3D" id="3.90.550.10">
    <property type="entry name" value="Spore Coat Polysaccharide Biosynthesis Protein SpsA, Chain A"/>
    <property type="match status" value="1"/>
</dbReference>
<dbReference type="InterPro" id="IPR029044">
    <property type="entry name" value="Nucleotide-diphossugar_trans"/>
</dbReference>
<dbReference type="GO" id="GO:0047343">
    <property type="term" value="F:glucose-1-phosphate cytidylyltransferase activity"/>
    <property type="evidence" value="ECO:0007669"/>
    <property type="project" value="InterPro"/>
</dbReference>
<organism evidence="2 3">
    <name type="scientific">Brevifollis gellanilyticus</name>
    <dbReference type="NCBI Taxonomy" id="748831"/>
    <lineage>
        <taxon>Bacteria</taxon>
        <taxon>Pseudomonadati</taxon>
        <taxon>Verrucomicrobiota</taxon>
        <taxon>Verrucomicrobiia</taxon>
        <taxon>Verrucomicrobiales</taxon>
        <taxon>Verrucomicrobiaceae</taxon>
    </lineage>
</organism>
<reference evidence="2 3" key="1">
    <citation type="submission" date="2019-07" db="EMBL/GenBank/DDBJ databases">
        <title>Whole genome shotgun sequence of Brevifollis gellanilyticus NBRC 108608.</title>
        <authorList>
            <person name="Hosoyama A."/>
            <person name="Uohara A."/>
            <person name="Ohji S."/>
            <person name="Ichikawa N."/>
        </authorList>
    </citation>
    <scope>NUCLEOTIDE SEQUENCE [LARGE SCALE GENOMIC DNA]</scope>
    <source>
        <strain evidence="2 3">NBRC 108608</strain>
    </source>
</reference>
<keyword evidence="2" id="KW-0808">Transferase</keyword>
<dbReference type="AlphaFoldDB" id="A0A512M408"/>
<evidence type="ECO:0000259" key="1">
    <source>
        <dbReference type="Pfam" id="PF00483"/>
    </source>
</evidence>
<name>A0A512M408_9BACT</name>
<keyword evidence="3" id="KW-1185">Reference proteome</keyword>
<feature type="domain" description="Nucleotidyl transferase" evidence="1">
    <location>
        <begin position="2"/>
        <end position="203"/>
    </location>
</feature>
<dbReference type="InterPro" id="IPR005835">
    <property type="entry name" value="NTP_transferase_dom"/>
</dbReference>
<dbReference type="InterPro" id="IPR046981">
    <property type="entry name" value="G1P_cyt_trans"/>
</dbReference>
<dbReference type="Proteomes" id="UP000321577">
    <property type="component" value="Unassembled WGS sequence"/>
</dbReference>
<keyword evidence="2" id="KW-0548">Nucleotidyltransferase</keyword>
<dbReference type="PANTHER" id="PTHR47183">
    <property type="entry name" value="GLUCOSE-1-PHOSPHATE CYTIDYLYLTRANSFERASE-RELATED"/>
    <property type="match status" value="1"/>
</dbReference>
<gene>
    <name evidence="2" type="ORF">BGE01nite_07600</name>
</gene>
<sequence>MKVVIFCGGLGTRLREETEFRPKPMVPVGGRPIVWHIMKYYAQFGHKEFILCLGYKGEVIKDYFRNYHWNTSSVTLKLGSKPQIKYHTTHDEEDWTVTLLDTGLNTMTGGRLKKALEFVEDDTFLLTYGDGLTNSDINASIEFHRQQGKLCTLTAVHPAGRFGELGMDGTSVCSFAEKPDSESTFINGGFFVLNKAVAPLLTSDDCIFERGPLETLATQRQLAAWQHEGFWQCMDTYREYEMLNAMWDEGKAPWKIW</sequence>
<dbReference type="SUPFAM" id="SSF53448">
    <property type="entry name" value="Nucleotide-diphospho-sugar transferases"/>
    <property type="match status" value="1"/>
</dbReference>
<dbReference type="PANTHER" id="PTHR47183:SF1">
    <property type="entry name" value="GLUCOSE-1-PHOSPHATE CYTIDYLYLTRANSFERASE"/>
    <property type="match status" value="1"/>
</dbReference>
<dbReference type="OrthoDB" id="9801899at2"/>
<dbReference type="CDD" id="cd02524">
    <property type="entry name" value="G1P_cytidylyltransferase"/>
    <property type="match status" value="1"/>
</dbReference>
<evidence type="ECO:0000313" key="3">
    <source>
        <dbReference type="Proteomes" id="UP000321577"/>
    </source>
</evidence>
<protein>
    <submittedName>
        <fullName evidence="2">Glucose-1-phosphate cytidylyltransferase</fullName>
    </submittedName>
</protein>
<comment type="caution">
    <text evidence="2">The sequence shown here is derived from an EMBL/GenBank/DDBJ whole genome shotgun (WGS) entry which is preliminary data.</text>
</comment>
<dbReference type="NCBIfam" id="TIGR02623">
    <property type="entry name" value="G1P_cyt_trans"/>
    <property type="match status" value="1"/>
</dbReference>
<dbReference type="Pfam" id="PF00483">
    <property type="entry name" value="NTP_transferase"/>
    <property type="match status" value="1"/>
</dbReference>
<dbReference type="GO" id="GO:0009243">
    <property type="term" value="P:O antigen biosynthetic process"/>
    <property type="evidence" value="ECO:0007669"/>
    <property type="project" value="InterPro"/>
</dbReference>
<evidence type="ECO:0000313" key="2">
    <source>
        <dbReference type="EMBL" id="GEP41469.1"/>
    </source>
</evidence>
<proteinExistence type="predicted"/>
<dbReference type="RefSeq" id="WP_146848926.1">
    <property type="nucleotide sequence ID" value="NZ_BKAG01000003.1"/>
</dbReference>
<dbReference type="EMBL" id="BKAG01000003">
    <property type="protein sequence ID" value="GEP41469.1"/>
    <property type="molecule type" value="Genomic_DNA"/>
</dbReference>
<accession>A0A512M408</accession>
<dbReference type="InterPro" id="IPR013446">
    <property type="entry name" value="G1P_cyt_trans-like"/>
</dbReference>